<protein>
    <submittedName>
        <fullName evidence="1">Uncharacterized protein</fullName>
    </submittedName>
</protein>
<sequence length="64" mass="6977">MNVLQKHQIESASDEELVERLYDIACEGADNDELDRLDAVIYGRLVTAYGEPAAIAEGPRSLAA</sequence>
<proteinExistence type="predicted"/>
<organism evidence="1 2">
    <name type="scientific">Novilysobacter selenitireducens</name>
    <dbReference type="NCBI Taxonomy" id="2872639"/>
    <lineage>
        <taxon>Bacteria</taxon>
        <taxon>Pseudomonadati</taxon>
        <taxon>Pseudomonadota</taxon>
        <taxon>Gammaproteobacteria</taxon>
        <taxon>Lysobacterales</taxon>
        <taxon>Lysobacteraceae</taxon>
        <taxon>Novilysobacter</taxon>
    </lineage>
</organism>
<keyword evidence="2" id="KW-1185">Reference proteome</keyword>
<dbReference type="Proteomes" id="UP001430954">
    <property type="component" value="Unassembled WGS sequence"/>
</dbReference>
<comment type="caution">
    <text evidence="1">The sequence shown here is derived from an EMBL/GenBank/DDBJ whole genome shotgun (WGS) entry which is preliminary data.</text>
</comment>
<dbReference type="RefSeq" id="WP_223676366.1">
    <property type="nucleotide sequence ID" value="NZ_JAINZW010000004.1"/>
</dbReference>
<dbReference type="EMBL" id="JAINZW010000004">
    <property type="protein sequence ID" value="MBZ4039926.1"/>
    <property type="molecule type" value="Genomic_DNA"/>
</dbReference>
<name>A0ABS7T7S1_9GAMM</name>
<gene>
    <name evidence="1" type="ORF">K6753_10325</name>
</gene>
<reference evidence="1 2" key="1">
    <citation type="submission" date="2021-09" db="EMBL/GenBank/DDBJ databases">
        <title>Lysobacter sp. 13A isolated from the river sediment.</title>
        <authorList>
            <person name="Liu H."/>
            <person name="Li S."/>
            <person name="Mao S."/>
        </authorList>
    </citation>
    <scope>NUCLEOTIDE SEQUENCE [LARGE SCALE GENOMIC DNA]</scope>
    <source>
        <strain evidence="1 2">13A</strain>
    </source>
</reference>
<evidence type="ECO:0000313" key="1">
    <source>
        <dbReference type="EMBL" id="MBZ4039926.1"/>
    </source>
</evidence>
<evidence type="ECO:0000313" key="2">
    <source>
        <dbReference type="Proteomes" id="UP001430954"/>
    </source>
</evidence>
<accession>A0ABS7T7S1</accession>